<proteinExistence type="predicted"/>
<organism evidence="2 3">
    <name type="scientific">Rhynchophorus ferrugineus</name>
    <name type="common">Red palm weevil</name>
    <name type="synonym">Curculio ferrugineus</name>
    <dbReference type="NCBI Taxonomy" id="354439"/>
    <lineage>
        <taxon>Eukaryota</taxon>
        <taxon>Metazoa</taxon>
        <taxon>Ecdysozoa</taxon>
        <taxon>Arthropoda</taxon>
        <taxon>Hexapoda</taxon>
        <taxon>Insecta</taxon>
        <taxon>Pterygota</taxon>
        <taxon>Neoptera</taxon>
        <taxon>Endopterygota</taxon>
        <taxon>Coleoptera</taxon>
        <taxon>Polyphaga</taxon>
        <taxon>Cucujiformia</taxon>
        <taxon>Curculionidae</taxon>
        <taxon>Dryophthorinae</taxon>
        <taxon>Rhynchophorus</taxon>
    </lineage>
</organism>
<keyword evidence="1" id="KW-0812">Transmembrane</keyword>
<name>A0A834HZ92_RHYFE</name>
<keyword evidence="3" id="KW-1185">Reference proteome</keyword>
<evidence type="ECO:0000313" key="3">
    <source>
        <dbReference type="Proteomes" id="UP000625711"/>
    </source>
</evidence>
<keyword evidence="1" id="KW-0472">Membrane</keyword>
<keyword evidence="1" id="KW-1133">Transmembrane helix</keyword>
<sequence>MVKLKDSIRRYFESLNRELQQRMVSAFDESNNNDDRPRMCCVEHNFKYIKPRMTSNFEEQSPYTSADIFEEILEDRRLPLKPDNNEISSAQAATSGNGSGNSLHPTINLTLENVGVNIGGVDSTSQISKSSLTNTSLETVRGTLKYAKDLSTIIFFVITIIYCIYIYLTLMKSTNSA</sequence>
<evidence type="ECO:0000256" key="1">
    <source>
        <dbReference type="SAM" id="Phobius"/>
    </source>
</evidence>
<dbReference type="Proteomes" id="UP000625711">
    <property type="component" value="Unassembled WGS sequence"/>
</dbReference>
<protein>
    <submittedName>
        <fullName evidence="2">Uncharacterized protein</fullName>
    </submittedName>
</protein>
<reference evidence="2" key="1">
    <citation type="submission" date="2020-08" db="EMBL/GenBank/DDBJ databases">
        <title>Genome sequencing and assembly of the red palm weevil Rhynchophorus ferrugineus.</title>
        <authorList>
            <person name="Dias G.B."/>
            <person name="Bergman C.M."/>
            <person name="Manee M."/>
        </authorList>
    </citation>
    <scope>NUCLEOTIDE SEQUENCE</scope>
    <source>
        <strain evidence="2">AA-2017</strain>
        <tissue evidence="2">Whole larva</tissue>
    </source>
</reference>
<accession>A0A834HZ92</accession>
<dbReference type="EMBL" id="JAACXV010014220">
    <property type="protein sequence ID" value="KAF7269527.1"/>
    <property type="molecule type" value="Genomic_DNA"/>
</dbReference>
<comment type="caution">
    <text evidence="2">The sequence shown here is derived from an EMBL/GenBank/DDBJ whole genome shotgun (WGS) entry which is preliminary data.</text>
</comment>
<dbReference type="AlphaFoldDB" id="A0A834HZ92"/>
<gene>
    <name evidence="2" type="ORF">GWI33_017422</name>
</gene>
<feature type="transmembrane region" description="Helical" evidence="1">
    <location>
        <begin position="150"/>
        <end position="168"/>
    </location>
</feature>
<evidence type="ECO:0000313" key="2">
    <source>
        <dbReference type="EMBL" id="KAF7269527.1"/>
    </source>
</evidence>